<proteinExistence type="evidence at transcript level"/>
<organism evidence="1">
    <name type="scientific">Picea sitchensis</name>
    <name type="common">Sitka spruce</name>
    <name type="synonym">Pinus sitchensis</name>
    <dbReference type="NCBI Taxonomy" id="3332"/>
    <lineage>
        <taxon>Eukaryota</taxon>
        <taxon>Viridiplantae</taxon>
        <taxon>Streptophyta</taxon>
        <taxon>Embryophyta</taxon>
        <taxon>Tracheophyta</taxon>
        <taxon>Spermatophyta</taxon>
        <taxon>Pinopsida</taxon>
        <taxon>Pinidae</taxon>
        <taxon>Conifers I</taxon>
        <taxon>Pinales</taxon>
        <taxon>Pinaceae</taxon>
        <taxon>Picea</taxon>
    </lineage>
</organism>
<reference evidence="1" key="1">
    <citation type="journal article" date="2008" name="BMC Genomics">
        <title>A conifer genomics resource of 200,000 spruce (Picea spp.) ESTs and 6,464 high-quality, sequence-finished full-length cDNAs for Sitka spruce (Picea sitchensis).</title>
        <authorList>
            <person name="Ralph S.G."/>
            <person name="Chun H.J."/>
            <person name="Kolosova N."/>
            <person name="Cooper D."/>
            <person name="Oddy C."/>
            <person name="Ritland C.E."/>
            <person name="Kirkpatrick R."/>
            <person name="Moore R."/>
            <person name="Barber S."/>
            <person name="Holt R.A."/>
            <person name="Jones S.J."/>
            <person name="Marra M.A."/>
            <person name="Douglas C.J."/>
            <person name="Ritland K."/>
            <person name="Bohlmann J."/>
        </authorList>
    </citation>
    <scope>NUCLEOTIDE SEQUENCE</scope>
    <source>
        <tissue evidence="1">Green portion of the leader tissue</tissue>
    </source>
</reference>
<sequence>MRDFLLFARLKISNYPLVHIKAKMMTLWRFVEYATVKNLTKKEKLLLSFWESPPLQETGHRDSM</sequence>
<evidence type="ECO:0000313" key="1">
    <source>
        <dbReference type="EMBL" id="ABK26605.1"/>
    </source>
</evidence>
<protein>
    <submittedName>
        <fullName evidence="1">Uncharacterized protein</fullName>
    </submittedName>
</protein>
<name>A9P144_PICSI</name>
<dbReference type="EMBL" id="EF087361">
    <property type="protein sequence ID" value="ABK26605.1"/>
    <property type="molecule type" value="mRNA"/>
</dbReference>
<accession>A9P144</accession>
<dbReference type="AlphaFoldDB" id="A9P144"/>